<organism evidence="1 2">
    <name type="scientific">Leishmania enriettii</name>
    <dbReference type="NCBI Taxonomy" id="5663"/>
    <lineage>
        <taxon>Eukaryota</taxon>
        <taxon>Discoba</taxon>
        <taxon>Euglenozoa</taxon>
        <taxon>Kinetoplastea</taxon>
        <taxon>Metakinetoplastina</taxon>
        <taxon>Trypanosomatida</taxon>
        <taxon>Trypanosomatidae</taxon>
        <taxon>Leishmaniinae</taxon>
        <taxon>Leishmania</taxon>
    </lineage>
</organism>
<gene>
    <name evidence="1" type="ORF">CUR178_06905</name>
</gene>
<dbReference type="OrthoDB" id="245275at2759"/>
<accession>A0A836KZU6</accession>
<dbReference type="EMBL" id="JAFHKP010000011">
    <property type="protein sequence ID" value="KAG5483908.1"/>
    <property type="molecule type" value="Genomic_DNA"/>
</dbReference>
<comment type="caution">
    <text evidence="1">The sequence shown here is derived from an EMBL/GenBank/DDBJ whole genome shotgun (WGS) entry which is preliminary data.</text>
</comment>
<dbReference type="KEGG" id="lenr:94174066"/>
<name>A0A836KZU6_LEIEN</name>
<reference evidence="1 2" key="1">
    <citation type="submission" date="2021-02" db="EMBL/GenBank/DDBJ databases">
        <title>Leishmania (Mundinia) enrietti genome sequencing and assembly.</title>
        <authorList>
            <person name="Almutairi H."/>
            <person name="Gatherer D."/>
        </authorList>
    </citation>
    <scope>NUCLEOTIDE SEQUENCE [LARGE SCALE GENOMIC DNA]</scope>
    <source>
        <strain evidence="1">CUR178</strain>
    </source>
</reference>
<dbReference type="AlphaFoldDB" id="A0A836KZU6"/>
<proteinExistence type="predicted"/>
<protein>
    <submittedName>
        <fullName evidence="1">Uncharacterized protein</fullName>
    </submittedName>
</protein>
<evidence type="ECO:0000313" key="1">
    <source>
        <dbReference type="EMBL" id="KAG5483908.1"/>
    </source>
</evidence>
<evidence type="ECO:0000313" key="2">
    <source>
        <dbReference type="Proteomes" id="UP000674179"/>
    </source>
</evidence>
<dbReference type="GeneID" id="94174066"/>
<dbReference type="RefSeq" id="XP_067694969.1">
    <property type="nucleotide sequence ID" value="XM_067838556.1"/>
</dbReference>
<dbReference type="Proteomes" id="UP000674179">
    <property type="component" value="Chromosome 11"/>
</dbReference>
<keyword evidence="2" id="KW-1185">Reference proteome</keyword>
<sequence length="438" mass="46927">MTTSIDDAVGMACSLPPHGPANMMSIYMTRYDYDYNRDPGLTSSGDGSGSCFARGISGDVRNRPAFAYGVDTGNRDDRTIYQVDYTVKDRSVKNMARLAATVTGAVKSSCQDNGTAYQRDWYLPAISTHLVLADGSHPHTVYQDDFQAPRCGAGGTGNTAVCYAGAAATSYNADLLKPHGMVEDDGADLAPKITSKESLLPRKPKNPNAVWTPVFENTVDQHRTWNDCVAGDGVVGTYSCTSWDYGDTSQAHPSQLPLSLARSLAAHGLDATANPNKAALLRQLAGANAASRSLRGSVSGVPLDTSDRTNPQFLSTMEQKRCAVSRRLEKEHYVTMSISKSDFIDHGLLPELPGNPGGPADVRDTHSSPLATAGEMVAGQLTKTTRELGLLRNAHGTLKSGVAHSASQVRTSVLSAMRKMEKADSIDKADPHRHKLRE</sequence>